<dbReference type="Proteomes" id="UP000554286">
    <property type="component" value="Unassembled WGS sequence"/>
</dbReference>
<name>A0A7W6RGV4_9PROT</name>
<comment type="caution">
    <text evidence="1">The sequence shown here is derived from an EMBL/GenBank/DDBJ whole genome shotgun (WGS) entry which is preliminary data.</text>
</comment>
<organism evidence="1 2">
    <name type="scientific">Roseospira visakhapatnamensis</name>
    <dbReference type="NCBI Taxonomy" id="390880"/>
    <lineage>
        <taxon>Bacteria</taxon>
        <taxon>Pseudomonadati</taxon>
        <taxon>Pseudomonadota</taxon>
        <taxon>Alphaproteobacteria</taxon>
        <taxon>Rhodospirillales</taxon>
        <taxon>Rhodospirillaceae</taxon>
        <taxon>Roseospira</taxon>
    </lineage>
</organism>
<keyword evidence="2" id="KW-1185">Reference proteome</keyword>
<dbReference type="AlphaFoldDB" id="A0A7W6RGV4"/>
<protein>
    <submittedName>
        <fullName evidence="1">Uncharacterized protein</fullName>
    </submittedName>
</protein>
<reference evidence="1 2" key="1">
    <citation type="submission" date="2020-08" db="EMBL/GenBank/DDBJ databases">
        <title>Genome sequencing of Purple Non-Sulfur Bacteria from various extreme environments.</title>
        <authorList>
            <person name="Mayer M."/>
        </authorList>
    </citation>
    <scope>NUCLEOTIDE SEQUENCE [LARGE SCALE GENOMIC DNA]</scope>
    <source>
        <strain evidence="1 2">JA131</strain>
    </source>
</reference>
<dbReference type="EMBL" id="JACIGK010000034">
    <property type="protein sequence ID" value="MBB4267794.1"/>
    <property type="molecule type" value="Genomic_DNA"/>
</dbReference>
<accession>A0A7W6RGV4</accession>
<gene>
    <name evidence="1" type="ORF">GGD89_003444</name>
</gene>
<evidence type="ECO:0000313" key="2">
    <source>
        <dbReference type="Proteomes" id="UP000554286"/>
    </source>
</evidence>
<sequence>MSAMTPKRDLVLDGQAARTIAVVTRPHDLVLVVLTADGRHHVCDQGRDGTVTHRAGPFDPQEALQSVIRILAGREMSVTSDTLAVAVGLLATTVGEDAS</sequence>
<evidence type="ECO:0000313" key="1">
    <source>
        <dbReference type="EMBL" id="MBB4267794.1"/>
    </source>
</evidence>
<proteinExistence type="predicted"/>
<dbReference type="RefSeq" id="WP_184047819.1">
    <property type="nucleotide sequence ID" value="NZ_JACIGK010000034.1"/>
</dbReference>